<feature type="domain" description="Histidine kinase" evidence="15">
    <location>
        <begin position="336"/>
        <end position="525"/>
    </location>
</feature>
<dbReference type="SUPFAM" id="SSF55874">
    <property type="entry name" value="ATPase domain of HSP90 chaperone/DNA topoisomerase II/histidine kinase"/>
    <property type="match status" value="1"/>
</dbReference>
<keyword evidence="13 14" id="KW-0472">Membrane</keyword>
<evidence type="ECO:0000256" key="14">
    <source>
        <dbReference type="SAM" id="Phobius"/>
    </source>
</evidence>
<keyword evidence="4" id="KW-1003">Cell membrane</keyword>
<dbReference type="InterPro" id="IPR033463">
    <property type="entry name" value="sCache_3"/>
</dbReference>
<evidence type="ECO:0000256" key="13">
    <source>
        <dbReference type="ARBA" id="ARBA00023136"/>
    </source>
</evidence>
<dbReference type="Gene3D" id="3.30.565.10">
    <property type="entry name" value="Histidine kinase-like ATPase, C-terminal domain"/>
    <property type="match status" value="1"/>
</dbReference>
<dbReference type="EC" id="2.7.13.3" evidence="3"/>
<dbReference type="GO" id="GO:0000155">
    <property type="term" value="F:phosphorelay sensor kinase activity"/>
    <property type="evidence" value="ECO:0007669"/>
    <property type="project" value="TreeGrafter"/>
</dbReference>
<evidence type="ECO:0000256" key="3">
    <source>
        <dbReference type="ARBA" id="ARBA00012438"/>
    </source>
</evidence>
<dbReference type="PANTHER" id="PTHR43547">
    <property type="entry name" value="TWO-COMPONENT HISTIDINE KINASE"/>
    <property type="match status" value="1"/>
</dbReference>
<dbReference type="InterPro" id="IPR004358">
    <property type="entry name" value="Sig_transdc_His_kin-like_C"/>
</dbReference>
<evidence type="ECO:0000256" key="9">
    <source>
        <dbReference type="ARBA" id="ARBA00022777"/>
    </source>
</evidence>
<sequence>MVIMSQVRRWSLARQMLALQIVIVGVTVAVGTTLAFFQVSELLTDEATEVTTAVAVSVADSPALLAALDDPNPSVALQPYADRVQTETKVDFITIMSTSGIRYTHRNPAEIGGHYLGTIAPALAGRTYSETYTGTLGPSVRTITPVKDTAGKVRALVSAGIIVDKISGRLREQIGAAALAALIGLSAGVAGTFLVGRRLRRHTHGLGPSQLSRMYDHHEAILHAVREGLLLVDREGVLTLCNDGARELLGLDPDAEGRHVTRLGLPPSLTEVLASGDDRTDEIHLTGDRVLVVNVAVVRSGTRALGTVVTFRDHTELQGLAGQLDAERGFAESLRSAAHEAANRLHTVITLVELGRPEQAVEFATAELRAAQALTDRVVAAVREPVLAALLLGKSAEAAERGVELSISDDSELGDAGLDPRDLVTILGNLIDNAVEAAMSGSPPARVTVHVETDGVTCLIRVSDTGPGLDPAAAQEAFQRGWTTKGSGRGIGLAMVAHAVRRLGGTIGVSGDEGAVFTVRLPLPVRSRP</sequence>
<evidence type="ECO:0000313" key="17">
    <source>
        <dbReference type="EMBL" id="GII55038.1"/>
    </source>
</evidence>
<keyword evidence="11 14" id="KW-1133">Transmembrane helix</keyword>
<dbReference type="InterPro" id="IPR029151">
    <property type="entry name" value="Sensor-like_sf"/>
</dbReference>
<name>A0A8J3XYV0_9ACTN</name>
<evidence type="ECO:0000256" key="4">
    <source>
        <dbReference type="ARBA" id="ARBA00022475"/>
    </source>
</evidence>
<dbReference type="EMBL" id="BOOR01000023">
    <property type="protein sequence ID" value="GII55038.1"/>
    <property type="molecule type" value="Genomic_DNA"/>
</dbReference>
<protein>
    <recommendedName>
        <fullName evidence="3">histidine kinase</fullName>
        <ecNumber evidence="3">2.7.13.3</ecNumber>
    </recommendedName>
</protein>
<keyword evidence="12" id="KW-0902">Two-component regulatory system</keyword>
<dbReference type="InterPro" id="IPR036890">
    <property type="entry name" value="HATPase_C_sf"/>
</dbReference>
<dbReference type="PROSITE" id="PS50112">
    <property type="entry name" value="PAS"/>
    <property type="match status" value="1"/>
</dbReference>
<comment type="subcellular location">
    <subcellularLocation>
        <location evidence="2">Cell membrane</location>
        <topology evidence="2">Multi-pass membrane protein</topology>
    </subcellularLocation>
</comment>
<dbReference type="InterPro" id="IPR005467">
    <property type="entry name" value="His_kinase_dom"/>
</dbReference>
<dbReference type="PANTHER" id="PTHR43547:SF10">
    <property type="entry name" value="SENSOR HISTIDINE KINASE DCUS"/>
    <property type="match status" value="1"/>
</dbReference>
<feature type="domain" description="PAS" evidence="16">
    <location>
        <begin position="214"/>
        <end position="254"/>
    </location>
</feature>
<dbReference type="PRINTS" id="PR00344">
    <property type="entry name" value="BCTRLSENSOR"/>
</dbReference>
<dbReference type="Proteomes" id="UP000605992">
    <property type="component" value="Unassembled WGS sequence"/>
</dbReference>
<gene>
    <name evidence="17" type="ORF">Pth03_34270</name>
</gene>
<proteinExistence type="predicted"/>
<evidence type="ECO:0000259" key="15">
    <source>
        <dbReference type="PROSITE" id="PS50109"/>
    </source>
</evidence>
<evidence type="ECO:0000256" key="12">
    <source>
        <dbReference type="ARBA" id="ARBA00023012"/>
    </source>
</evidence>
<feature type="transmembrane region" description="Helical" evidence="14">
    <location>
        <begin position="174"/>
        <end position="195"/>
    </location>
</feature>
<dbReference type="GO" id="GO:0005524">
    <property type="term" value="F:ATP binding"/>
    <property type="evidence" value="ECO:0007669"/>
    <property type="project" value="UniProtKB-KW"/>
</dbReference>
<keyword evidence="10" id="KW-0067">ATP-binding</keyword>
<evidence type="ECO:0000256" key="11">
    <source>
        <dbReference type="ARBA" id="ARBA00022989"/>
    </source>
</evidence>
<dbReference type="SUPFAM" id="SSF55785">
    <property type="entry name" value="PYP-like sensor domain (PAS domain)"/>
    <property type="match status" value="1"/>
</dbReference>
<evidence type="ECO:0000256" key="10">
    <source>
        <dbReference type="ARBA" id="ARBA00022840"/>
    </source>
</evidence>
<dbReference type="SMART" id="SM00091">
    <property type="entry name" value="PAS"/>
    <property type="match status" value="1"/>
</dbReference>
<dbReference type="PROSITE" id="PS50109">
    <property type="entry name" value="HIS_KIN"/>
    <property type="match status" value="1"/>
</dbReference>
<keyword evidence="7 14" id="KW-0812">Transmembrane</keyword>
<dbReference type="AlphaFoldDB" id="A0A8J3XYV0"/>
<comment type="caution">
    <text evidence="17">The sequence shown here is derived from an EMBL/GenBank/DDBJ whole genome shotgun (WGS) entry which is preliminary data.</text>
</comment>
<evidence type="ECO:0000256" key="6">
    <source>
        <dbReference type="ARBA" id="ARBA00022679"/>
    </source>
</evidence>
<dbReference type="InterPro" id="IPR003594">
    <property type="entry name" value="HATPase_dom"/>
</dbReference>
<evidence type="ECO:0000256" key="2">
    <source>
        <dbReference type="ARBA" id="ARBA00004651"/>
    </source>
</evidence>
<accession>A0A8J3XYV0</accession>
<keyword evidence="6" id="KW-0808">Transferase</keyword>
<dbReference type="GO" id="GO:0005886">
    <property type="term" value="C:plasma membrane"/>
    <property type="evidence" value="ECO:0007669"/>
    <property type="project" value="UniProtKB-SubCell"/>
</dbReference>
<dbReference type="Pfam" id="PF17203">
    <property type="entry name" value="sCache_3_2"/>
    <property type="match status" value="1"/>
</dbReference>
<dbReference type="Pfam" id="PF02518">
    <property type="entry name" value="HATPase_c"/>
    <property type="match status" value="1"/>
</dbReference>
<dbReference type="InterPro" id="IPR000014">
    <property type="entry name" value="PAS"/>
</dbReference>
<dbReference type="InterPro" id="IPR035965">
    <property type="entry name" value="PAS-like_dom_sf"/>
</dbReference>
<evidence type="ECO:0000259" key="16">
    <source>
        <dbReference type="PROSITE" id="PS50112"/>
    </source>
</evidence>
<evidence type="ECO:0000313" key="18">
    <source>
        <dbReference type="Proteomes" id="UP000605992"/>
    </source>
</evidence>
<comment type="catalytic activity">
    <reaction evidence="1">
        <text>ATP + protein L-histidine = ADP + protein N-phospho-L-histidine.</text>
        <dbReference type="EC" id="2.7.13.3"/>
    </reaction>
</comment>
<keyword evidence="8" id="KW-0547">Nucleotide-binding</keyword>
<dbReference type="SUPFAM" id="SSF103190">
    <property type="entry name" value="Sensory domain-like"/>
    <property type="match status" value="1"/>
</dbReference>
<reference evidence="17" key="1">
    <citation type="submission" date="2021-01" db="EMBL/GenBank/DDBJ databases">
        <title>Whole genome shotgun sequence of Planotetraspora thailandica NBRC 104271.</title>
        <authorList>
            <person name="Komaki H."/>
            <person name="Tamura T."/>
        </authorList>
    </citation>
    <scope>NUCLEOTIDE SEQUENCE</scope>
    <source>
        <strain evidence="17">NBRC 104271</strain>
    </source>
</reference>
<dbReference type="SMART" id="SM00387">
    <property type="entry name" value="HATPase_c"/>
    <property type="match status" value="1"/>
</dbReference>
<evidence type="ECO:0000256" key="1">
    <source>
        <dbReference type="ARBA" id="ARBA00000085"/>
    </source>
</evidence>
<keyword evidence="18" id="KW-1185">Reference proteome</keyword>
<dbReference type="Pfam" id="PF13188">
    <property type="entry name" value="PAS_8"/>
    <property type="match status" value="1"/>
</dbReference>
<evidence type="ECO:0000256" key="8">
    <source>
        <dbReference type="ARBA" id="ARBA00022741"/>
    </source>
</evidence>
<dbReference type="Gene3D" id="3.30.450.20">
    <property type="entry name" value="PAS domain"/>
    <property type="match status" value="2"/>
</dbReference>
<keyword evidence="9 17" id="KW-0418">Kinase</keyword>
<keyword evidence="5" id="KW-0597">Phosphoprotein</keyword>
<organism evidence="17 18">
    <name type="scientific">Planotetraspora thailandica</name>
    <dbReference type="NCBI Taxonomy" id="487172"/>
    <lineage>
        <taxon>Bacteria</taxon>
        <taxon>Bacillati</taxon>
        <taxon>Actinomycetota</taxon>
        <taxon>Actinomycetes</taxon>
        <taxon>Streptosporangiales</taxon>
        <taxon>Streptosporangiaceae</taxon>
        <taxon>Planotetraspora</taxon>
    </lineage>
</organism>
<evidence type="ECO:0000256" key="5">
    <source>
        <dbReference type="ARBA" id="ARBA00022553"/>
    </source>
</evidence>
<evidence type="ECO:0000256" key="7">
    <source>
        <dbReference type="ARBA" id="ARBA00022692"/>
    </source>
</evidence>